<name>A0A8H4NWP9_9HYPO</name>
<dbReference type="Proteomes" id="UP000554235">
    <property type="component" value="Unassembled WGS sequence"/>
</dbReference>
<keyword evidence="4" id="KW-0539">Nucleus</keyword>
<dbReference type="CDD" id="cd12148">
    <property type="entry name" value="fungal_TF_MHR"/>
    <property type="match status" value="1"/>
</dbReference>
<evidence type="ECO:0000313" key="7">
    <source>
        <dbReference type="EMBL" id="KAF4453989.1"/>
    </source>
</evidence>
<dbReference type="PROSITE" id="PS00463">
    <property type="entry name" value="ZN2_CY6_FUNGAL_1"/>
    <property type="match status" value="1"/>
</dbReference>
<dbReference type="CDD" id="cd00067">
    <property type="entry name" value="GAL4"/>
    <property type="match status" value="1"/>
</dbReference>
<dbReference type="SMART" id="SM00066">
    <property type="entry name" value="GAL4"/>
    <property type="match status" value="1"/>
</dbReference>
<protein>
    <submittedName>
        <fullName evidence="7">Transcriptional regulatory</fullName>
    </submittedName>
</protein>
<dbReference type="EMBL" id="JAADYS010002840">
    <property type="protein sequence ID" value="KAF4453989.1"/>
    <property type="molecule type" value="Genomic_DNA"/>
</dbReference>
<feature type="region of interest" description="Disordered" evidence="5">
    <location>
        <begin position="175"/>
        <end position="205"/>
    </location>
</feature>
<feature type="compositionally biased region" description="Basic and acidic residues" evidence="5">
    <location>
        <begin position="94"/>
        <end position="110"/>
    </location>
</feature>
<dbReference type="PROSITE" id="PS50048">
    <property type="entry name" value="ZN2_CY6_FUNGAL_2"/>
    <property type="match status" value="1"/>
</dbReference>
<evidence type="ECO:0000256" key="1">
    <source>
        <dbReference type="ARBA" id="ARBA00004123"/>
    </source>
</evidence>
<feature type="domain" description="Zn(2)-C6 fungal-type" evidence="6">
    <location>
        <begin position="41"/>
        <end position="73"/>
    </location>
</feature>
<dbReference type="GO" id="GO:0005634">
    <property type="term" value="C:nucleus"/>
    <property type="evidence" value="ECO:0007669"/>
    <property type="project" value="UniProtKB-SubCell"/>
</dbReference>
<feature type="region of interest" description="Disordered" evidence="5">
    <location>
        <begin position="422"/>
        <end position="445"/>
    </location>
</feature>
<feature type="compositionally biased region" description="Polar residues" evidence="5">
    <location>
        <begin position="121"/>
        <end position="137"/>
    </location>
</feature>
<dbReference type="PANTHER" id="PTHR46910:SF3">
    <property type="entry name" value="HALOTOLERANCE PROTEIN 9-RELATED"/>
    <property type="match status" value="1"/>
</dbReference>
<sequence>MSLPDSVWKNAYDMVGEALAVDATDAIFSEPRPKRRKTQLACNCCRVRKTRCDGGRPVCFACEKRGSIQDCLYEEGASKTRQYIQKLETRLKQLEKGRGSQHDRSEDGSRPHVPGRPAGDMTQSRWTGRAGSPSQVESPDGLATVSASLHRLNLPYGESSTIAFVEHVLLTTGSTDEIDGGSSVSEDNSGASIHTMGQSGLKTDHPESLDVLPIRRISDRYLQIFWNIVHPDSQVPLPQMIDDEYLLEDGEGTQPEDSPCRKGLFVYTVRLLDILSEVLGSFYAEAGHAQIVSSDKNQHTSIPDLHEMLRLNSKLDQLLEAIPASLRLKLVLRNSETPSGSALLQARILYCRSSAWWTVYFTFCAATFILASLPHITEEGPTASMDTSLSLAMEIFKHYTSEVASSAQAMQVIETLRDRLSGARNTGTSTPPSCQTSEEVDDDSGALSGFTFGNAEGYIPGLTPDPLSEDWFSHEAMKFNFQEFLQELR</sequence>
<feature type="region of interest" description="Disordered" evidence="5">
    <location>
        <begin position="94"/>
        <end position="142"/>
    </location>
</feature>
<dbReference type="PANTHER" id="PTHR46910">
    <property type="entry name" value="TRANSCRIPTION FACTOR PDR1"/>
    <property type="match status" value="1"/>
</dbReference>
<dbReference type="InterPro" id="IPR036864">
    <property type="entry name" value="Zn2-C6_fun-type_DNA-bd_sf"/>
</dbReference>
<evidence type="ECO:0000313" key="8">
    <source>
        <dbReference type="Proteomes" id="UP000554235"/>
    </source>
</evidence>
<dbReference type="InterPro" id="IPR001138">
    <property type="entry name" value="Zn2Cys6_DnaBD"/>
</dbReference>
<feature type="compositionally biased region" description="Polar residues" evidence="5">
    <location>
        <begin position="423"/>
        <end position="437"/>
    </location>
</feature>
<evidence type="ECO:0000256" key="2">
    <source>
        <dbReference type="ARBA" id="ARBA00022723"/>
    </source>
</evidence>
<comment type="subcellular location">
    <subcellularLocation>
        <location evidence="1">Nucleus</location>
    </subcellularLocation>
</comment>
<dbReference type="Pfam" id="PF00172">
    <property type="entry name" value="Zn_clus"/>
    <property type="match status" value="1"/>
</dbReference>
<evidence type="ECO:0000256" key="5">
    <source>
        <dbReference type="SAM" id="MobiDB-lite"/>
    </source>
</evidence>
<evidence type="ECO:0000259" key="6">
    <source>
        <dbReference type="PROSITE" id="PS50048"/>
    </source>
</evidence>
<dbReference type="InterPro" id="IPR050987">
    <property type="entry name" value="AtrR-like"/>
</dbReference>
<dbReference type="SUPFAM" id="SSF57701">
    <property type="entry name" value="Zn2/Cys6 DNA-binding domain"/>
    <property type="match status" value="1"/>
</dbReference>
<evidence type="ECO:0000256" key="3">
    <source>
        <dbReference type="ARBA" id="ARBA00023125"/>
    </source>
</evidence>
<gene>
    <name evidence="7" type="ORF">FALBO_15900</name>
</gene>
<keyword evidence="2" id="KW-0479">Metal-binding</keyword>
<dbReference type="GO" id="GO:0008270">
    <property type="term" value="F:zinc ion binding"/>
    <property type="evidence" value="ECO:0007669"/>
    <property type="project" value="InterPro"/>
</dbReference>
<dbReference type="GO" id="GO:0003677">
    <property type="term" value="F:DNA binding"/>
    <property type="evidence" value="ECO:0007669"/>
    <property type="project" value="UniProtKB-KW"/>
</dbReference>
<organism evidence="7 8">
    <name type="scientific">Fusarium albosuccineum</name>
    <dbReference type="NCBI Taxonomy" id="1237068"/>
    <lineage>
        <taxon>Eukaryota</taxon>
        <taxon>Fungi</taxon>
        <taxon>Dikarya</taxon>
        <taxon>Ascomycota</taxon>
        <taxon>Pezizomycotina</taxon>
        <taxon>Sordariomycetes</taxon>
        <taxon>Hypocreomycetidae</taxon>
        <taxon>Hypocreales</taxon>
        <taxon>Nectriaceae</taxon>
        <taxon>Fusarium</taxon>
        <taxon>Fusarium decemcellulare species complex</taxon>
    </lineage>
</organism>
<proteinExistence type="predicted"/>
<reference evidence="7 8" key="1">
    <citation type="submission" date="2020-01" db="EMBL/GenBank/DDBJ databases">
        <title>Identification and distribution of gene clusters putatively required for synthesis of sphingolipid metabolism inhibitors in phylogenetically diverse species of the filamentous fungus Fusarium.</title>
        <authorList>
            <person name="Kim H.-S."/>
            <person name="Busman M."/>
            <person name="Brown D.W."/>
            <person name="Divon H."/>
            <person name="Uhlig S."/>
            <person name="Proctor R.H."/>
        </authorList>
    </citation>
    <scope>NUCLEOTIDE SEQUENCE [LARGE SCALE GENOMIC DNA]</scope>
    <source>
        <strain evidence="7 8">NRRL 20459</strain>
    </source>
</reference>
<dbReference type="GO" id="GO:0000981">
    <property type="term" value="F:DNA-binding transcription factor activity, RNA polymerase II-specific"/>
    <property type="evidence" value="ECO:0007669"/>
    <property type="project" value="InterPro"/>
</dbReference>
<dbReference type="OrthoDB" id="424974at2759"/>
<evidence type="ECO:0000256" key="4">
    <source>
        <dbReference type="ARBA" id="ARBA00023242"/>
    </source>
</evidence>
<keyword evidence="8" id="KW-1185">Reference proteome</keyword>
<comment type="caution">
    <text evidence="7">The sequence shown here is derived from an EMBL/GenBank/DDBJ whole genome shotgun (WGS) entry which is preliminary data.</text>
</comment>
<accession>A0A8H4NWP9</accession>
<keyword evidence="3" id="KW-0238">DNA-binding</keyword>
<dbReference type="AlphaFoldDB" id="A0A8H4NWP9"/>
<feature type="compositionally biased region" description="Polar residues" evidence="5">
    <location>
        <begin position="182"/>
        <end position="201"/>
    </location>
</feature>
<dbReference type="Gene3D" id="4.10.240.10">
    <property type="entry name" value="Zn(2)-C6 fungal-type DNA-binding domain"/>
    <property type="match status" value="1"/>
</dbReference>